<evidence type="ECO:0000313" key="3">
    <source>
        <dbReference type="EnsemblPlants" id="AET2Gv21291100.1"/>
    </source>
</evidence>
<keyword evidence="1" id="KW-0677">Repeat</keyword>
<reference evidence="3" key="5">
    <citation type="journal article" date="2021" name="G3 (Bethesda)">
        <title>Aegilops tauschii genome assembly Aet v5.0 features greater sequence contiguity and improved annotation.</title>
        <authorList>
            <person name="Wang L."/>
            <person name="Zhu T."/>
            <person name="Rodriguez J.C."/>
            <person name="Deal K.R."/>
            <person name="Dubcovsky J."/>
            <person name="McGuire P.E."/>
            <person name="Lux T."/>
            <person name="Spannagl M."/>
            <person name="Mayer K.F.X."/>
            <person name="Baldrich P."/>
            <person name="Meyers B.C."/>
            <person name="Huo N."/>
            <person name="Gu Y.Q."/>
            <person name="Zhou H."/>
            <person name="Devos K.M."/>
            <person name="Bennetzen J.L."/>
            <person name="Unver T."/>
            <person name="Budak H."/>
            <person name="Gulick P.J."/>
            <person name="Galiba G."/>
            <person name="Kalapos B."/>
            <person name="Nelson D.R."/>
            <person name="Li P."/>
            <person name="You F.M."/>
            <person name="Luo M.C."/>
            <person name="Dvorak J."/>
        </authorList>
    </citation>
    <scope>NUCLEOTIDE SEQUENCE [LARGE SCALE GENOMIC DNA]</scope>
    <source>
        <strain evidence="3">cv. AL8/78</strain>
    </source>
</reference>
<proteinExistence type="predicted"/>
<reference evidence="4" key="2">
    <citation type="journal article" date="2017" name="Nat. Plants">
        <title>The Aegilops tauschii genome reveals multiple impacts of transposons.</title>
        <authorList>
            <person name="Zhao G."/>
            <person name="Zou C."/>
            <person name="Li K."/>
            <person name="Wang K."/>
            <person name="Li T."/>
            <person name="Gao L."/>
            <person name="Zhang X."/>
            <person name="Wang H."/>
            <person name="Yang Z."/>
            <person name="Liu X."/>
            <person name="Jiang W."/>
            <person name="Mao L."/>
            <person name="Kong X."/>
            <person name="Jiao Y."/>
            <person name="Jia J."/>
        </authorList>
    </citation>
    <scope>NUCLEOTIDE SEQUENCE [LARGE SCALE GENOMIC DNA]</scope>
    <source>
        <strain evidence="4">cv. AL8/78</strain>
    </source>
</reference>
<dbReference type="Pfam" id="PF23598">
    <property type="entry name" value="LRR_14"/>
    <property type="match status" value="1"/>
</dbReference>
<evidence type="ECO:0000256" key="1">
    <source>
        <dbReference type="ARBA" id="ARBA00022737"/>
    </source>
</evidence>
<accession>A0A453DKZ2</accession>
<reference evidence="3" key="4">
    <citation type="submission" date="2019-03" db="UniProtKB">
        <authorList>
            <consortium name="EnsemblPlants"/>
        </authorList>
    </citation>
    <scope>IDENTIFICATION</scope>
</reference>
<dbReference type="STRING" id="200361.A0A453DKZ2"/>
<evidence type="ECO:0000313" key="4">
    <source>
        <dbReference type="Proteomes" id="UP000015105"/>
    </source>
</evidence>
<dbReference type="PANTHER" id="PTHR23155">
    <property type="entry name" value="DISEASE RESISTANCE PROTEIN RP"/>
    <property type="match status" value="1"/>
</dbReference>
<dbReference type="PANTHER" id="PTHR23155:SF1227">
    <property type="entry name" value="OS11G0462500 PROTEIN"/>
    <property type="match status" value="1"/>
</dbReference>
<reference evidence="3" key="3">
    <citation type="journal article" date="2017" name="Nature">
        <title>Genome sequence of the progenitor of the wheat D genome Aegilops tauschii.</title>
        <authorList>
            <person name="Luo M.C."/>
            <person name="Gu Y.Q."/>
            <person name="Puiu D."/>
            <person name="Wang H."/>
            <person name="Twardziok S.O."/>
            <person name="Deal K.R."/>
            <person name="Huo N."/>
            <person name="Zhu T."/>
            <person name="Wang L."/>
            <person name="Wang Y."/>
            <person name="McGuire P.E."/>
            <person name="Liu S."/>
            <person name="Long H."/>
            <person name="Ramasamy R.K."/>
            <person name="Rodriguez J.C."/>
            <person name="Van S.L."/>
            <person name="Yuan L."/>
            <person name="Wang Z."/>
            <person name="Xia Z."/>
            <person name="Xiao L."/>
            <person name="Anderson O.D."/>
            <person name="Ouyang S."/>
            <person name="Liang Y."/>
            <person name="Zimin A.V."/>
            <person name="Pertea G."/>
            <person name="Qi P."/>
            <person name="Bennetzen J.L."/>
            <person name="Dai X."/>
            <person name="Dawson M.W."/>
            <person name="Muller H.G."/>
            <person name="Kugler K."/>
            <person name="Rivarola-Duarte L."/>
            <person name="Spannagl M."/>
            <person name="Mayer K.F.X."/>
            <person name="Lu F.H."/>
            <person name="Bevan M.W."/>
            <person name="Leroy P."/>
            <person name="Li P."/>
            <person name="You F.M."/>
            <person name="Sun Q."/>
            <person name="Liu Z."/>
            <person name="Lyons E."/>
            <person name="Wicker T."/>
            <person name="Salzberg S.L."/>
            <person name="Devos K.M."/>
            <person name="Dvorak J."/>
        </authorList>
    </citation>
    <scope>NUCLEOTIDE SEQUENCE [LARGE SCALE GENOMIC DNA]</scope>
    <source>
        <strain evidence="3">cv. AL8/78</strain>
    </source>
</reference>
<dbReference type="InterPro" id="IPR032675">
    <property type="entry name" value="LRR_dom_sf"/>
</dbReference>
<dbReference type="AlphaFoldDB" id="A0A453DKZ2"/>
<sequence>MHADLGESEMEIAAALVGAVATAAATTAASKLTTLIGNRHCEATVKEKAQFIKDEVRFINSLIKSMPKELGLSPLQTQCIVQLSRLACEIEDCVDLFHTGKTNTLTYDIDRLKTKSLEMRERIHTYLEIEKKMVPIGTDRLVEDHRRLLGTSHWGVERASQWAAAVPQELRDLLDDSNHRFWVDKNFNCLLYLCLFPPNQDVSTKPLMRRWVAEGLVDGANVAAENLRFFIDKSIIRSIHTSNNGEVETCQSTSQMHACISEKSKSQNFVLVCDGAARITELAEARRLSVHPPANGIPELNLLDDLPRLRTLAVFPADEANPDRYEAALDFFRYKVLRVLDLKKCAPLSEQRLKDIIIKHPQFLMKYLSINLGNINELPRSIMELNQLETLDLSGTASETVTVHKEVLLLPKLKHLLGKFQLNIMESNPLKSHSGLRDFLTNKSTLETLEGFVTGTRYGFQALMSLMKCLRIVKIWCKSDASQANLDILSSAIRKFIRRGTDEPHCGRSLSVDFEACLRGFMNEIDPVTAGILASLQLHGKLSQFPPFVAGLSVIEELCLCSTGLSWEVIQNGLIMVKGLKYLRLVEDNLVHFDMPPKADHLRSIERISIVSSRRLDITIPDEELPLLVSLQILCQALDVSPATANIQINHMNKLEKITLHHQLASGIRTKWEEGTSGHPNKPVLSFIKGP</sequence>
<name>A0A453DKZ2_AEGTS</name>
<reference evidence="4" key="1">
    <citation type="journal article" date="2014" name="Science">
        <title>Ancient hybridizations among the ancestral genomes of bread wheat.</title>
        <authorList>
            <consortium name="International Wheat Genome Sequencing Consortium,"/>
            <person name="Marcussen T."/>
            <person name="Sandve S.R."/>
            <person name="Heier L."/>
            <person name="Spannagl M."/>
            <person name="Pfeifer M."/>
            <person name="Jakobsen K.S."/>
            <person name="Wulff B.B."/>
            <person name="Steuernagel B."/>
            <person name="Mayer K.F."/>
            <person name="Olsen O.A."/>
        </authorList>
    </citation>
    <scope>NUCLEOTIDE SEQUENCE [LARGE SCALE GENOMIC DNA]</scope>
    <source>
        <strain evidence="4">cv. AL8/78</strain>
    </source>
</reference>
<protein>
    <recommendedName>
        <fullName evidence="2">Disease resistance R13L4/SHOC-2-like LRR domain-containing protein</fullName>
    </recommendedName>
</protein>
<dbReference type="SUPFAM" id="SSF52058">
    <property type="entry name" value="L domain-like"/>
    <property type="match status" value="1"/>
</dbReference>
<dbReference type="InterPro" id="IPR055414">
    <property type="entry name" value="LRR_R13L4/SHOC2-like"/>
</dbReference>
<evidence type="ECO:0000259" key="2">
    <source>
        <dbReference type="Pfam" id="PF23598"/>
    </source>
</evidence>
<dbReference type="EnsemblPlants" id="AET2Gv21291100.1">
    <property type="protein sequence ID" value="AET2Gv21291100.1"/>
    <property type="gene ID" value="AET2Gv21291100"/>
</dbReference>
<dbReference type="Proteomes" id="UP000015105">
    <property type="component" value="Chromosome 2D"/>
</dbReference>
<dbReference type="GO" id="GO:0098542">
    <property type="term" value="P:defense response to other organism"/>
    <property type="evidence" value="ECO:0007669"/>
    <property type="project" value="TreeGrafter"/>
</dbReference>
<feature type="domain" description="Disease resistance R13L4/SHOC-2-like LRR" evidence="2">
    <location>
        <begin position="329"/>
        <end position="683"/>
    </location>
</feature>
<dbReference type="Gene3D" id="3.80.10.10">
    <property type="entry name" value="Ribonuclease Inhibitor"/>
    <property type="match status" value="1"/>
</dbReference>
<dbReference type="Gramene" id="AET2Gv21291100.1">
    <property type="protein sequence ID" value="AET2Gv21291100.1"/>
    <property type="gene ID" value="AET2Gv21291100"/>
</dbReference>
<keyword evidence="4" id="KW-1185">Reference proteome</keyword>
<dbReference type="InterPro" id="IPR044974">
    <property type="entry name" value="Disease_R_plants"/>
</dbReference>
<organism evidence="3 4">
    <name type="scientific">Aegilops tauschii subsp. strangulata</name>
    <name type="common">Goatgrass</name>
    <dbReference type="NCBI Taxonomy" id="200361"/>
    <lineage>
        <taxon>Eukaryota</taxon>
        <taxon>Viridiplantae</taxon>
        <taxon>Streptophyta</taxon>
        <taxon>Embryophyta</taxon>
        <taxon>Tracheophyta</taxon>
        <taxon>Spermatophyta</taxon>
        <taxon>Magnoliopsida</taxon>
        <taxon>Liliopsida</taxon>
        <taxon>Poales</taxon>
        <taxon>Poaceae</taxon>
        <taxon>BOP clade</taxon>
        <taxon>Pooideae</taxon>
        <taxon>Triticodae</taxon>
        <taxon>Triticeae</taxon>
        <taxon>Triticinae</taxon>
        <taxon>Aegilops</taxon>
    </lineage>
</organism>